<dbReference type="AlphaFoldDB" id="A0A2S7WN04"/>
<dbReference type="GO" id="GO:0009279">
    <property type="term" value="C:cell outer membrane"/>
    <property type="evidence" value="ECO:0007669"/>
    <property type="project" value="UniProtKB-SubCell"/>
</dbReference>
<dbReference type="InterPro" id="IPR036942">
    <property type="entry name" value="Beta-barrel_TonB_sf"/>
</dbReference>
<accession>A0A2S7WN04</accession>
<dbReference type="Pfam" id="PF16344">
    <property type="entry name" value="FecR_C"/>
    <property type="match status" value="1"/>
</dbReference>
<dbReference type="SUPFAM" id="SSF56935">
    <property type="entry name" value="Porins"/>
    <property type="match status" value="1"/>
</dbReference>
<dbReference type="RefSeq" id="WP_105015590.1">
    <property type="nucleotide sequence ID" value="NZ_MSCN01000001.1"/>
</dbReference>
<evidence type="ECO:0000313" key="7">
    <source>
        <dbReference type="Proteomes" id="UP000238882"/>
    </source>
</evidence>
<comment type="subcellular location">
    <subcellularLocation>
        <location evidence="1">Cell outer membrane</location>
    </subcellularLocation>
</comment>
<reference evidence="6 7" key="1">
    <citation type="submission" date="2016-12" db="EMBL/GenBank/DDBJ databases">
        <title>Trade-off between light-utilization and light-protection in marine flavobacteria.</title>
        <authorList>
            <person name="Kumagai Y."/>
            <person name="Yoshizawa S."/>
            <person name="Kogure K."/>
            <person name="Iwasaki W."/>
        </authorList>
    </citation>
    <scope>NUCLEOTIDE SEQUENCE [LARGE SCALE GENOMIC DNA]</scope>
    <source>
        <strain evidence="6 7">NBRC 108759</strain>
    </source>
</reference>
<protein>
    <recommendedName>
        <fullName evidence="5">Secretin/TonB short N-terminal domain-containing protein</fullName>
    </recommendedName>
</protein>
<keyword evidence="7" id="KW-1185">Reference proteome</keyword>
<dbReference type="SMART" id="SM00965">
    <property type="entry name" value="STN"/>
    <property type="match status" value="1"/>
</dbReference>
<dbReference type="Pfam" id="PF07715">
    <property type="entry name" value="Plug"/>
    <property type="match status" value="1"/>
</dbReference>
<feature type="domain" description="Secretin/TonB short N-terminal" evidence="5">
    <location>
        <begin position="46"/>
        <end position="97"/>
    </location>
</feature>
<evidence type="ECO:0000256" key="3">
    <source>
        <dbReference type="ARBA" id="ARBA00023136"/>
    </source>
</evidence>
<evidence type="ECO:0000259" key="5">
    <source>
        <dbReference type="SMART" id="SM00965"/>
    </source>
</evidence>
<organism evidence="6 7">
    <name type="scientific">Polaribacter porphyrae</name>
    <dbReference type="NCBI Taxonomy" id="1137780"/>
    <lineage>
        <taxon>Bacteria</taxon>
        <taxon>Pseudomonadati</taxon>
        <taxon>Bacteroidota</taxon>
        <taxon>Flavobacteriia</taxon>
        <taxon>Flavobacteriales</taxon>
        <taxon>Flavobacteriaceae</taxon>
    </lineage>
</organism>
<dbReference type="Gene3D" id="2.60.40.1120">
    <property type="entry name" value="Carboxypeptidase-like, regulatory domain"/>
    <property type="match status" value="1"/>
</dbReference>
<proteinExistence type="predicted"/>
<dbReference type="OrthoDB" id="9803050at2"/>
<evidence type="ECO:0000256" key="4">
    <source>
        <dbReference type="ARBA" id="ARBA00023237"/>
    </source>
</evidence>
<evidence type="ECO:0000256" key="2">
    <source>
        <dbReference type="ARBA" id="ARBA00022448"/>
    </source>
</evidence>
<dbReference type="InterPro" id="IPR032508">
    <property type="entry name" value="FecR_C"/>
</dbReference>
<dbReference type="EMBL" id="MSCN01000001">
    <property type="protein sequence ID" value="PQJ78988.1"/>
    <property type="molecule type" value="Genomic_DNA"/>
</dbReference>
<sequence length="859" mass="99355">MKHKCWVFFLLLSIQTQIYSQDSIAINFEDEPLPAVLKKLEKKFDLRFSYLDNLIKNRKITIVSKKTTLQKILGKIQEITGFVFEKINDRYYIIKKNKKLPITICGFVLDKLTNDKLKDATIINLNQGTGTNTDAKGYFNLLNVFASDTLSISYLGYLTQKIPVKYFTSSKCKYIALHTFDEILHEIVLKEYITQGFLQKNDGTIKISPERLEVLPGLTEPDVLETLQYLPGIESPNETASGLHIRGGTPDQNLILWDGIKVYQTGHLFGMISSFNPYITDEINIYKNGAKAKYGNRVSGVIDIHTKKDIPKKATGGFGFNMTHADAFLKVPLFNKKVGFITSFRQSYTDFINTFTYQNLTKKVFQNSRINASENIYSLKTSEINNKFYFTDYNIKVIVKPNPKDKFTFSNLSVKNRLDYSALFSNEDYKDREKDNLKINNLGFLTLWKRQWNEKFSQNISLSTSNYHLNYTSQDSFDQVGMLTIKKENHIKETEVKLANTIQLGEKHLLEMGYQYSKNNVSFLFENKTSYNPESDYIITENLNNISNAFYTEYTYESSKKILLDLGMRVHHFSVTKELFFEPRINLKSYLNKNLSIGISGEIKNQPISQIIEFITSDFGLENQIWALADGKDFPVLNNQQISFDLQFKKNNWSINVDNYFKKLKGLTTFTRGFSNTIEGFSIGDSHIYGVDFLIKKRINNYNTWVSYTLANADLHFDISGEQKKYSGNFDIRHSFNWVHSLKLKNFNLSLGWKYRTGKPYTKLNIDKDNTISYDKINGSRQPVYHRLDFSGTYQFQFSKSNTWRGKIGISLLNLYNQKNRLHTSYVISQNPNTQDINLIENNQFGLGITPNLVFRASF</sequence>
<dbReference type="Gene3D" id="2.170.130.10">
    <property type="entry name" value="TonB-dependent receptor, plug domain"/>
    <property type="match status" value="1"/>
</dbReference>
<name>A0A2S7WN04_9FLAO</name>
<keyword evidence="3" id="KW-0472">Membrane</keyword>
<dbReference type="InterPro" id="IPR012910">
    <property type="entry name" value="Plug_dom"/>
</dbReference>
<dbReference type="Gene3D" id="3.55.50.30">
    <property type="match status" value="1"/>
</dbReference>
<dbReference type="Proteomes" id="UP000238882">
    <property type="component" value="Unassembled WGS sequence"/>
</dbReference>
<evidence type="ECO:0000256" key="1">
    <source>
        <dbReference type="ARBA" id="ARBA00004442"/>
    </source>
</evidence>
<dbReference type="InterPro" id="IPR037066">
    <property type="entry name" value="Plug_dom_sf"/>
</dbReference>
<dbReference type="SUPFAM" id="SSF49464">
    <property type="entry name" value="Carboxypeptidase regulatory domain-like"/>
    <property type="match status" value="1"/>
</dbReference>
<dbReference type="InterPro" id="IPR008969">
    <property type="entry name" value="CarboxyPept-like_regulatory"/>
</dbReference>
<keyword evidence="2" id="KW-0813">Transport</keyword>
<dbReference type="Gene3D" id="2.40.170.20">
    <property type="entry name" value="TonB-dependent receptor, beta-barrel domain"/>
    <property type="match status" value="2"/>
</dbReference>
<keyword evidence="4" id="KW-0998">Cell outer membrane</keyword>
<comment type="caution">
    <text evidence="6">The sequence shown here is derived from an EMBL/GenBank/DDBJ whole genome shotgun (WGS) entry which is preliminary data.</text>
</comment>
<gene>
    <name evidence="6" type="ORF">BTO18_07275</name>
</gene>
<evidence type="ECO:0000313" key="6">
    <source>
        <dbReference type="EMBL" id="PQJ78988.1"/>
    </source>
</evidence>
<dbReference type="Pfam" id="PF13715">
    <property type="entry name" value="CarbopepD_reg_2"/>
    <property type="match status" value="1"/>
</dbReference>
<dbReference type="InterPro" id="IPR011662">
    <property type="entry name" value="Secretin/TonB_short_N"/>
</dbReference>